<organism evidence="4 5">
    <name type="scientific">Seonamhaeicola marinus</name>
    <dbReference type="NCBI Taxonomy" id="1912246"/>
    <lineage>
        <taxon>Bacteria</taxon>
        <taxon>Pseudomonadati</taxon>
        <taxon>Bacteroidota</taxon>
        <taxon>Flavobacteriia</taxon>
        <taxon>Flavobacteriales</taxon>
        <taxon>Flavobacteriaceae</taxon>
    </lineage>
</organism>
<feature type="signal peptide" evidence="1">
    <location>
        <begin position="1"/>
        <end position="25"/>
    </location>
</feature>
<dbReference type="PANTHER" id="PTHR43818">
    <property type="entry name" value="BCDNA.GH03377"/>
    <property type="match status" value="1"/>
</dbReference>
<evidence type="ECO:0000259" key="2">
    <source>
        <dbReference type="Pfam" id="PF01408"/>
    </source>
</evidence>
<proteinExistence type="predicted"/>
<dbReference type="Pfam" id="PF01408">
    <property type="entry name" value="GFO_IDH_MocA"/>
    <property type="match status" value="1"/>
</dbReference>
<dbReference type="RefSeq" id="WP_148540960.1">
    <property type="nucleotide sequence ID" value="NZ_VSDQ01000409.1"/>
</dbReference>
<name>A0A5D0ILK5_9FLAO</name>
<evidence type="ECO:0000259" key="3">
    <source>
        <dbReference type="Pfam" id="PF22725"/>
    </source>
</evidence>
<dbReference type="OrthoDB" id="9771072at2"/>
<dbReference type="Gene3D" id="3.40.50.720">
    <property type="entry name" value="NAD(P)-binding Rossmann-like Domain"/>
    <property type="match status" value="1"/>
</dbReference>
<dbReference type="GO" id="GO:0000166">
    <property type="term" value="F:nucleotide binding"/>
    <property type="evidence" value="ECO:0007669"/>
    <property type="project" value="InterPro"/>
</dbReference>
<dbReference type="EMBL" id="VSDQ01000409">
    <property type="protein sequence ID" value="TYA84396.1"/>
    <property type="molecule type" value="Genomic_DNA"/>
</dbReference>
<dbReference type="Pfam" id="PF22725">
    <property type="entry name" value="GFO_IDH_MocA_C3"/>
    <property type="match status" value="1"/>
</dbReference>
<feature type="domain" description="GFO/IDH/MocA-like oxidoreductase" evidence="3">
    <location>
        <begin position="168"/>
        <end position="297"/>
    </location>
</feature>
<dbReference type="PROSITE" id="PS51257">
    <property type="entry name" value="PROKAR_LIPOPROTEIN"/>
    <property type="match status" value="1"/>
</dbReference>
<sequence length="395" mass="43634">MKRREFVVKSGLASAGIVATTSALGAISCTTGFNKSFVNIAVIGTGGRGCGLIPLINNIDNLNVVAVCDVLPFRLEEGLAKTNNTAKAYTDYKEVLKDDNVDAVLISTPFSTHYEIAMTAIEAGKHVYCEKTLVKGLAEINKLVERVSASNLTFQTGHQYHSSRLYTHVVAMLKKGEIGNIKSFECQWYRKGDWRKPVAEPKYERAINWRMYKEYSGGMTAELSSHQIDFVGWVLDENPKKIMGTGGIDFWQDGRETFDNTHLIFEYPSGVKAHFKCLTSYIPGGYQIKVIGDKGTITLTTGMAWINYYKKPEKSKLTDVDGVSGATAPANYIPEKGMPIKVEHLDPSKQALIDFKDAVIGGTQPISNLETGANTAKAVQLALDAMYNEKIQYWQ</sequence>
<evidence type="ECO:0000313" key="5">
    <source>
        <dbReference type="Proteomes" id="UP000323930"/>
    </source>
</evidence>
<protein>
    <submittedName>
        <fullName evidence="4">Gfo/Idh/MocA family oxidoreductase</fullName>
    </submittedName>
</protein>
<dbReference type="InterPro" id="IPR055170">
    <property type="entry name" value="GFO_IDH_MocA-like_dom"/>
</dbReference>
<dbReference type="PANTHER" id="PTHR43818:SF12">
    <property type="entry name" value="NADH-DEPENDENT DEHYDROGENASE-RELATED"/>
    <property type="match status" value="1"/>
</dbReference>
<accession>A0A5D0ILK5</accession>
<dbReference type="InterPro" id="IPR036291">
    <property type="entry name" value="NAD(P)-bd_dom_sf"/>
</dbReference>
<evidence type="ECO:0000256" key="1">
    <source>
        <dbReference type="SAM" id="SignalP"/>
    </source>
</evidence>
<keyword evidence="5" id="KW-1185">Reference proteome</keyword>
<evidence type="ECO:0000313" key="4">
    <source>
        <dbReference type="EMBL" id="TYA84396.1"/>
    </source>
</evidence>
<dbReference type="SUPFAM" id="SSF51735">
    <property type="entry name" value="NAD(P)-binding Rossmann-fold domains"/>
    <property type="match status" value="1"/>
</dbReference>
<gene>
    <name evidence="4" type="ORF">FUA24_07055</name>
</gene>
<dbReference type="AlphaFoldDB" id="A0A5D0ILK5"/>
<reference evidence="4 5" key="1">
    <citation type="submission" date="2019-08" db="EMBL/GenBank/DDBJ databases">
        <title>Seonamhaeicola sediminis sp. nov., isolated from marine sediment.</title>
        <authorList>
            <person name="Cao W.R."/>
        </authorList>
    </citation>
    <scope>NUCLEOTIDE SEQUENCE [LARGE SCALE GENOMIC DNA]</scope>
    <source>
        <strain evidence="4 5">B011</strain>
    </source>
</reference>
<feature type="domain" description="Gfo/Idh/MocA-like oxidoreductase N-terminal" evidence="2">
    <location>
        <begin position="38"/>
        <end position="158"/>
    </location>
</feature>
<comment type="caution">
    <text evidence="4">The sequence shown here is derived from an EMBL/GenBank/DDBJ whole genome shotgun (WGS) entry which is preliminary data.</text>
</comment>
<dbReference type="SUPFAM" id="SSF55347">
    <property type="entry name" value="Glyceraldehyde-3-phosphate dehydrogenase-like, C-terminal domain"/>
    <property type="match status" value="1"/>
</dbReference>
<dbReference type="Proteomes" id="UP000323930">
    <property type="component" value="Unassembled WGS sequence"/>
</dbReference>
<keyword evidence="1" id="KW-0732">Signal</keyword>
<dbReference type="Gene3D" id="3.30.360.10">
    <property type="entry name" value="Dihydrodipicolinate Reductase, domain 2"/>
    <property type="match status" value="1"/>
</dbReference>
<dbReference type="InterPro" id="IPR050463">
    <property type="entry name" value="Gfo/Idh/MocA_oxidrdct_glycsds"/>
</dbReference>
<feature type="chain" id="PRO_5022690986" evidence="1">
    <location>
        <begin position="26"/>
        <end position="395"/>
    </location>
</feature>
<dbReference type="InterPro" id="IPR000683">
    <property type="entry name" value="Gfo/Idh/MocA-like_OxRdtase_N"/>
</dbReference>